<dbReference type="GO" id="GO:0005524">
    <property type="term" value="F:ATP binding"/>
    <property type="evidence" value="ECO:0007669"/>
    <property type="project" value="InterPro"/>
</dbReference>
<name>A0A066ZUN7_HYDMR</name>
<dbReference type="PANTHER" id="PTHR43628">
    <property type="entry name" value="ACTIVATOR OF C KINASE PROTEIN 1-RELATED"/>
    <property type="match status" value="1"/>
</dbReference>
<dbReference type="SMART" id="SM00220">
    <property type="entry name" value="S_TKc"/>
    <property type="match status" value="1"/>
</dbReference>
<keyword evidence="2" id="KW-0418">Kinase</keyword>
<dbReference type="PANTHER" id="PTHR43628:SF1">
    <property type="entry name" value="CHITIN SYNTHASE REGULATORY FACTOR 2-RELATED"/>
    <property type="match status" value="1"/>
</dbReference>
<dbReference type="GO" id="GO:0004674">
    <property type="term" value="F:protein serine/threonine kinase activity"/>
    <property type="evidence" value="ECO:0007669"/>
    <property type="project" value="UniProtKB-KW"/>
</dbReference>
<gene>
    <name evidence="2" type="ORF">EI16_06850</name>
</gene>
<organism evidence="2 3">
    <name type="scientific">Hydrogenovibrio marinus</name>
    <dbReference type="NCBI Taxonomy" id="28885"/>
    <lineage>
        <taxon>Bacteria</taxon>
        <taxon>Pseudomonadati</taxon>
        <taxon>Pseudomonadota</taxon>
        <taxon>Gammaproteobacteria</taxon>
        <taxon>Thiotrichales</taxon>
        <taxon>Piscirickettsiaceae</taxon>
        <taxon>Hydrogenovibrio</taxon>
    </lineage>
</organism>
<sequence length="449" mass="52197">MSSNPFENQVDITKSKLLQNDSLVSSYKVKQVIEDDSVSRWVRVLHDISNHYAIKREKDLLIYLNQFKDDFVRFDEIRKVQFNYLQFFDFVGKRTLQEKVKKTGPLSEKQARHLLENVLSGLEKLHGVGFVHNNIRPESILVGKDHYYLFSMDHAIPMLTSYESELLVGDQRYTAPERMNGQASEASDVYALGCMLYYALSGKHIYRLKPNQDRYQQLYAHAFHSMSKENSLPYFWRQLVIWMTQKQPEKRPNLADLKQWLVDQVVPKFIRDEVIGHNRKSSETPLEDLANQHCLFAQFKKANEYEAEGNLDSAFNLYENGAFREYSRAENNLGLMYEKGAPIKQDYFKAMNYYHMAYQKGNPYAAYNLGRMFEKGLGTSVDLKKAFKLFQFSALRGHRPAQHKIGSFYAEGQGIPKNLIQARFWFGLAARYGCLESENSIKKLLTASL</sequence>
<keyword evidence="2" id="KW-0808">Transferase</keyword>
<evidence type="ECO:0000313" key="2">
    <source>
        <dbReference type="EMBL" id="KDN95999.1"/>
    </source>
</evidence>
<dbReference type="InterPro" id="IPR011990">
    <property type="entry name" value="TPR-like_helical_dom_sf"/>
</dbReference>
<accession>A0A066ZUN7</accession>
<protein>
    <submittedName>
        <fullName evidence="2">Serine/threonine protein kinase</fullName>
    </submittedName>
</protein>
<dbReference type="Gene3D" id="1.25.40.10">
    <property type="entry name" value="Tetratricopeptide repeat domain"/>
    <property type="match status" value="1"/>
</dbReference>
<dbReference type="InterPro" id="IPR000719">
    <property type="entry name" value="Prot_kinase_dom"/>
</dbReference>
<keyword evidence="3" id="KW-1185">Reference proteome</keyword>
<evidence type="ECO:0000259" key="1">
    <source>
        <dbReference type="PROSITE" id="PS50011"/>
    </source>
</evidence>
<comment type="caution">
    <text evidence="2">The sequence shown here is derived from an EMBL/GenBank/DDBJ whole genome shotgun (WGS) entry which is preliminary data.</text>
</comment>
<dbReference type="Pfam" id="PF08238">
    <property type="entry name" value="Sel1"/>
    <property type="match status" value="3"/>
</dbReference>
<feature type="domain" description="Protein kinase" evidence="1">
    <location>
        <begin position="1"/>
        <end position="261"/>
    </location>
</feature>
<dbReference type="InterPro" id="IPR011009">
    <property type="entry name" value="Kinase-like_dom_sf"/>
</dbReference>
<dbReference type="Pfam" id="PF00069">
    <property type="entry name" value="Pkinase"/>
    <property type="match status" value="1"/>
</dbReference>
<reference evidence="2 3" key="1">
    <citation type="submission" date="2014-04" db="EMBL/GenBank/DDBJ databases">
        <title>Draft genome sequence of Hydrogenovibrio marinus MH-110, a model organism for aerobic H2 metabolism.</title>
        <authorList>
            <person name="Cha H.J."/>
            <person name="Jo B.H."/>
            <person name="Hwang B.H."/>
        </authorList>
    </citation>
    <scope>NUCLEOTIDE SEQUENCE [LARGE SCALE GENOMIC DNA]</scope>
    <source>
        <strain evidence="2 3">MH-110</strain>
    </source>
</reference>
<keyword evidence="2" id="KW-0723">Serine/threonine-protein kinase</keyword>
<dbReference type="Proteomes" id="UP000027341">
    <property type="component" value="Unassembled WGS sequence"/>
</dbReference>
<dbReference type="SUPFAM" id="SSF56112">
    <property type="entry name" value="Protein kinase-like (PK-like)"/>
    <property type="match status" value="1"/>
</dbReference>
<dbReference type="InterPro" id="IPR006597">
    <property type="entry name" value="Sel1-like"/>
</dbReference>
<dbReference type="Gene3D" id="1.10.510.10">
    <property type="entry name" value="Transferase(Phosphotransferase) domain 1"/>
    <property type="match status" value="1"/>
</dbReference>
<dbReference type="EMBL" id="JMIU01000001">
    <property type="protein sequence ID" value="KDN95999.1"/>
    <property type="molecule type" value="Genomic_DNA"/>
</dbReference>
<evidence type="ECO:0000313" key="3">
    <source>
        <dbReference type="Proteomes" id="UP000027341"/>
    </source>
</evidence>
<dbReference type="AlphaFoldDB" id="A0A066ZUN7"/>
<dbReference type="InterPro" id="IPR052945">
    <property type="entry name" value="Mitotic_Regulator"/>
</dbReference>
<dbReference type="STRING" id="28885.EI16_06850"/>
<dbReference type="PROSITE" id="PS50011">
    <property type="entry name" value="PROTEIN_KINASE_DOM"/>
    <property type="match status" value="1"/>
</dbReference>
<proteinExistence type="predicted"/>
<dbReference type="SUPFAM" id="SSF81901">
    <property type="entry name" value="HCP-like"/>
    <property type="match status" value="1"/>
</dbReference>
<dbReference type="SMART" id="SM00671">
    <property type="entry name" value="SEL1"/>
    <property type="match status" value="3"/>
</dbReference>